<evidence type="ECO:0000313" key="2">
    <source>
        <dbReference type="EMBL" id="QLH14937.1"/>
    </source>
</evidence>
<accession>A0A7H9BUB8</accession>
<feature type="domain" description="Autotransporter" evidence="1">
    <location>
        <begin position="889"/>
        <end position="1164"/>
    </location>
</feature>
<dbReference type="InterPro" id="IPR036709">
    <property type="entry name" value="Autotransporte_beta_dom_sf"/>
</dbReference>
<protein>
    <submittedName>
        <fullName evidence="2">Autotransporter domain-containing protein</fullName>
    </submittedName>
</protein>
<sequence>MVTCNTIGNRKFLLRRLGGSTAGLALLVGLGLASSPALSDPRSVPLDYLYVKDDKGNDELSRITIWVSTNDGQRRQMLFDTGSDSANMQLGSDVSGVKPTPGTEPRGYFYGDGTYGYLLQQVDVDDIAYHAADGSESFTLPVAGQSTYQVARIVDVIYTADYTGPEKPMLSADPVYVVTNEDGSKTAYYADLNARKQMAQDKPIDDGGTLWGTFGAGDYLGREWASTSGLIGRATKTGYVIAANGNTESGKQGLTPGCSPCLIVDVNSAVRAQFTSVMPWGDKNGDDAKGTLPNFPGSGAPASAEFEGNYTLAFGDDDAAPSLTKVATLLDTGTPGGGQITISTARLNALVASGVRVDIDKDGNKTIPSLNLVAGEGMPVGLSNIDVVEIEGNADTPVQFIAGMDFFVSQSVMYDLENQSTAYTPYFVSANNFTTDTPAVDEIGLSRVTAEMGSPFPMKDDDGTEYTVGYFGAAGVISGAGDLTVAKHAQLRLSNANTYTGQTVIETDGKLELAGIGSIETSSRVVADGTLDIGDKGNRIAFWGVSDAYNDARIRSLSGSGTVLLYDRNLVLTAAQDSFRGTITDLDAENTHHGGGLIVQGGVQTLAGNNQYTGATRINTGAGLVLTSKGSLASKVLVSGGFANDGTVNDHTTVQNGGTAGGTGTFHGLTVADGGAVATGGAVPLKVEGSFTQQAGSTLVFGPVAGGAQPGIAVSDQALIENGASVTLDRATAGRLSLGREYLLLDATGGVSGGYNMLAGDLVTDAPFLSFALNNSPANVVLEVRRSDIAFADVAQSANQASSAFGLESLGSGNPLYDEALYLGASEAASAFDSVSGEIHASMQGALIDESHFLRDAVNGRLRAAFGTVGASKSGVMALTADGAVDAVATIDGPVYWGHAFGARGRTDGDGNAAQLDRRTHGLVLGYDAPVEDWRLGGVLAMSDSSYDVDDRVSSGSGNGIHLGAYAGTEWGQTALRAGLTYSDYRLKTDRHAAIGEMAAPLSSKYNGHVWQAFAEVGHRVDHGNMALEPYAGLAHVRLRTDSFAERGGSMALGGAEGVMNTTFTMIGLRAATTIRSAEHDLAVSGGIGWRHAFGDVDPELAMAFAGGANFDIAGAAIARNAAVLDLGVDMNLGKKAIMRLDYQGQLASDAREHRLGATFSMRF</sequence>
<dbReference type="GeneID" id="93452760"/>
<dbReference type="Pfam" id="PF03797">
    <property type="entry name" value="Autotransporter"/>
    <property type="match status" value="1"/>
</dbReference>
<dbReference type="Gene3D" id="2.40.128.130">
    <property type="entry name" value="Autotransporter beta-domain"/>
    <property type="match status" value="1"/>
</dbReference>
<dbReference type="AlphaFoldDB" id="A0A7H9BUB8"/>
<name>A0A7H9BUB8_PARPN</name>
<reference evidence="2 3" key="1">
    <citation type="submission" date="2020-07" db="EMBL/GenBank/DDBJ databases">
        <title>The complete genome of Paracoccus pantotrophus ACCC 10489.</title>
        <authorList>
            <person name="Si Y."/>
        </authorList>
    </citation>
    <scope>NUCLEOTIDE SEQUENCE [LARGE SCALE GENOMIC DNA]</scope>
    <source>
        <strain evidence="2 3">ACCC10489</strain>
    </source>
</reference>
<dbReference type="InterPro" id="IPR005546">
    <property type="entry name" value="Autotransporte_beta"/>
</dbReference>
<evidence type="ECO:0000313" key="3">
    <source>
        <dbReference type="Proteomes" id="UP000509322"/>
    </source>
</evidence>
<dbReference type="SUPFAM" id="SSF103515">
    <property type="entry name" value="Autotransporter"/>
    <property type="match status" value="1"/>
</dbReference>
<dbReference type="SMART" id="SM00869">
    <property type="entry name" value="Autotransporter"/>
    <property type="match status" value="1"/>
</dbReference>
<dbReference type="PROSITE" id="PS51208">
    <property type="entry name" value="AUTOTRANSPORTER"/>
    <property type="match status" value="1"/>
</dbReference>
<dbReference type="InterPro" id="IPR006315">
    <property type="entry name" value="OM_autotransptr_brl_dom"/>
</dbReference>
<dbReference type="NCBIfam" id="TIGR01414">
    <property type="entry name" value="autotrans_barl"/>
    <property type="match status" value="1"/>
</dbReference>
<dbReference type="EMBL" id="CP058690">
    <property type="protein sequence ID" value="QLH14937.1"/>
    <property type="molecule type" value="Genomic_DNA"/>
</dbReference>
<dbReference type="Proteomes" id="UP000509322">
    <property type="component" value="Chromosome 2"/>
</dbReference>
<proteinExistence type="predicted"/>
<evidence type="ECO:0000259" key="1">
    <source>
        <dbReference type="PROSITE" id="PS51208"/>
    </source>
</evidence>
<organism evidence="2 3">
    <name type="scientific">Paracoccus pantotrophus</name>
    <name type="common">Thiosphaera pantotropha</name>
    <dbReference type="NCBI Taxonomy" id="82367"/>
    <lineage>
        <taxon>Bacteria</taxon>
        <taxon>Pseudomonadati</taxon>
        <taxon>Pseudomonadota</taxon>
        <taxon>Alphaproteobacteria</taxon>
        <taxon>Rhodobacterales</taxon>
        <taxon>Paracoccaceae</taxon>
        <taxon>Paracoccus</taxon>
    </lineage>
</organism>
<dbReference type="GO" id="GO:0019867">
    <property type="term" value="C:outer membrane"/>
    <property type="evidence" value="ECO:0007669"/>
    <property type="project" value="InterPro"/>
</dbReference>
<gene>
    <name evidence="2" type="ORF">HYQ43_11780</name>
</gene>
<dbReference type="RefSeq" id="WP_011749350.1">
    <property type="nucleotide sequence ID" value="NZ_CP058690.1"/>
</dbReference>